<dbReference type="PANTHER" id="PTHR22617">
    <property type="entry name" value="CHEMOTAXIS SENSOR HISTIDINE KINASE-RELATED"/>
    <property type="match status" value="1"/>
</dbReference>
<dbReference type="PROSITE" id="PS50851">
    <property type="entry name" value="CHEW"/>
    <property type="match status" value="1"/>
</dbReference>
<dbReference type="Pfam" id="PF01584">
    <property type="entry name" value="CheW"/>
    <property type="match status" value="1"/>
</dbReference>
<dbReference type="AlphaFoldDB" id="A0A8J8SHB7"/>
<reference evidence="2" key="1">
    <citation type="submission" date="2020-07" db="EMBL/GenBank/DDBJ databases">
        <title>Vallitalea pronyensis genome.</title>
        <authorList>
            <person name="Postec A."/>
        </authorList>
    </citation>
    <scope>NUCLEOTIDE SEQUENCE</scope>
    <source>
        <strain evidence="2">FatNI3</strain>
    </source>
</reference>
<gene>
    <name evidence="2" type="ORF">HZI73_13545</name>
</gene>
<evidence type="ECO:0000313" key="3">
    <source>
        <dbReference type="Proteomes" id="UP000683246"/>
    </source>
</evidence>
<feature type="domain" description="CheW-like" evidence="1">
    <location>
        <begin position="8"/>
        <end position="147"/>
    </location>
</feature>
<dbReference type="EMBL" id="CP058649">
    <property type="protein sequence ID" value="QUI23247.1"/>
    <property type="molecule type" value="Genomic_DNA"/>
</dbReference>
<protein>
    <submittedName>
        <fullName evidence="2">Chemotaxis protein CheW</fullName>
    </submittedName>
</protein>
<evidence type="ECO:0000259" key="1">
    <source>
        <dbReference type="PROSITE" id="PS50851"/>
    </source>
</evidence>
<dbReference type="Gene3D" id="2.40.50.180">
    <property type="entry name" value="CheA-289, Domain 4"/>
    <property type="match status" value="1"/>
</dbReference>
<dbReference type="GO" id="GO:0006935">
    <property type="term" value="P:chemotaxis"/>
    <property type="evidence" value="ECO:0007669"/>
    <property type="project" value="InterPro"/>
</dbReference>
<dbReference type="GO" id="GO:0005829">
    <property type="term" value="C:cytosol"/>
    <property type="evidence" value="ECO:0007669"/>
    <property type="project" value="TreeGrafter"/>
</dbReference>
<dbReference type="KEGG" id="vpy:HZI73_13545"/>
<proteinExistence type="predicted"/>
<evidence type="ECO:0000313" key="2">
    <source>
        <dbReference type="EMBL" id="QUI23247.1"/>
    </source>
</evidence>
<dbReference type="InterPro" id="IPR002545">
    <property type="entry name" value="CheW-lke_dom"/>
</dbReference>
<dbReference type="InterPro" id="IPR036061">
    <property type="entry name" value="CheW-like_dom_sf"/>
</dbReference>
<dbReference type="PANTHER" id="PTHR22617:SF23">
    <property type="entry name" value="CHEMOTAXIS PROTEIN CHEW"/>
    <property type="match status" value="1"/>
</dbReference>
<dbReference type="SMART" id="SM00260">
    <property type="entry name" value="CheW"/>
    <property type="match status" value="1"/>
</dbReference>
<keyword evidence="3" id="KW-1185">Reference proteome</keyword>
<name>A0A8J8SHB7_9FIRM</name>
<accession>A0A8J8SHB7</accession>
<dbReference type="CDD" id="cd00732">
    <property type="entry name" value="CheW"/>
    <property type="match status" value="1"/>
</dbReference>
<sequence length="147" mass="16543">MEEMNQAIKKFIVASIGHEQYGVNIQYVQNIERMLSITRVPKAPYYIKGVINLRGDIIPVMSLRLKFGLEADEYTHNTRIIIVKLDGNPMGIIVDEVKEVINLTDDAIEKISKDANDEKGIYVQGVGKIDQELVTLLNLDGLINTND</sequence>
<dbReference type="Proteomes" id="UP000683246">
    <property type="component" value="Chromosome"/>
</dbReference>
<organism evidence="2 3">
    <name type="scientific">Vallitalea pronyensis</name>
    <dbReference type="NCBI Taxonomy" id="1348613"/>
    <lineage>
        <taxon>Bacteria</taxon>
        <taxon>Bacillati</taxon>
        <taxon>Bacillota</taxon>
        <taxon>Clostridia</taxon>
        <taxon>Lachnospirales</taxon>
        <taxon>Vallitaleaceae</taxon>
        <taxon>Vallitalea</taxon>
    </lineage>
</organism>
<dbReference type="RefSeq" id="WP_212693928.1">
    <property type="nucleotide sequence ID" value="NZ_CP058649.1"/>
</dbReference>
<dbReference type="GO" id="GO:0007165">
    <property type="term" value="P:signal transduction"/>
    <property type="evidence" value="ECO:0007669"/>
    <property type="project" value="InterPro"/>
</dbReference>
<dbReference type="SUPFAM" id="SSF50341">
    <property type="entry name" value="CheW-like"/>
    <property type="match status" value="1"/>
</dbReference>
<dbReference type="Gene3D" id="2.30.30.40">
    <property type="entry name" value="SH3 Domains"/>
    <property type="match status" value="1"/>
</dbReference>
<dbReference type="InterPro" id="IPR039315">
    <property type="entry name" value="CheW"/>
</dbReference>